<comment type="caution">
    <text evidence="1">The sequence shown here is derived from an EMBL/GenBank/DDBJ whole genome shotgun (WGS) entry which is preliminary data.</text>
</comment>
<dbReference type="Proteomes" id="UP000003094">
    <property type="component" value="Unassembled WGS sequence"/>
</dbReference>
<organism evidence="1 2">
    <name type="scientific">Paenibacillus vortex V453</name>
    <dbReference type="NCBI Taxonomy" id="715225"/>
    <lineage>
        <taxon>Bacteria</taxon>
        <taxon>Bacillati</taxon>
        <taxon>Bacillota</taxon>
        <taxon>Bacilli</taxon>
        <taxon>Bacillales</taxon>
        <taxon>Paenibacillaceae</taxon>
        <taxon>Paenibacillus</taxon>
    </lineage>
</organism>
<dbReference type="EMBL" id="ADHJ01000042">
    <property type="protein sequence ID" value="EFU39270.1"/>
    <property type="molecule type" value="Genomic_DNA"/>
</dbReference>
<dbReference type="KEGG" id="pvo:PVOR_25878"/>
<gene>
    <name evidence="1" type="ORF">PVOR_25878</name>
</gene>
<dbReference type="AlphaFoldDB" id="A0A2R9SPE8"/>
<proteinExistence type="predicted"/>
<sequence>MRSERTISFCVFLYEDARSSGENEAISGKAVAIAFVPDISSFKMNSG</sequence>
<keyword evidence="2" id="KW-1185">Reference proteome</keyword>
<reference evidence="1 2" key="1">
    <citation type="journal article" date="2010" name="BMC Genomics">
        <title>Genome sequence of the pattern forming Paenibacillus vortex bacterium reveals potential for thriving in complex environments.</title>
        <authorList>
            <person name="Sirota-Madi A."/>
            <person name="Olender T."/>
            <person name="Helman Y."/>
            <person name="Ingham C."/>
            <person name="Brainis I."/>
            <person name="Roth D."/>
            <person name="Hagi E."/>
            <person name="Brodsky L."/>
            <person name="Leshkowitz D."/>
            <person name="Galatenko V."/>
            <person name="Nikolaev V."/>
            <person name="Mugasimangalam R.C."/>
            <person name="Bransburg-Zabary S."/>
            <person name="Gutnick D.L."/>
            <person name="Lancet D."/>
            <person name="Ben-Jacob E."/>
        </authorList>
    </citation>
    <scope>NUCLEOTIDE SEQUENCE [LARGE SCALE GENOMIC DNA]</scope>
    <source>
        <strain evidence="1 2">V453</strain>
    </source>
</reference>
<protein>
    <submittedName>
        <fullName evidence="1">Uncharacterized protein</fullName>
    </submittedName>
</protein>
<name>A0A2R9SPE8_9BACL</name>
<evidence type="ECO:0000313" key="2">
    <source>
        <dbReference type="Proteomes" id="UP000003094"/>
    </source>
</evidence>
<accession>A0A2R9SPE8</accession>
<evidence type="ECO:0000313" key="1">
    <source>
        <dbReference type="EMBL" id="EFU39270.1"/>
    </source>
</evidence>